<feature type="region of interest" description="Disordered" evidence="1">
    <location>
        <begin position="1"/>
        <end position="73"/>
    </location>
</feature>
<evidence type="ECO:0000256" key="1">
    <source>
        <dbReference type="SAM" id="MobiDB-lite"/>
    </source>
</evidence>
<dbReference type="Proteomes" id="UP000187429">
    <property type="component" value="Unassembled WGS sequence"/>
</dbReference>
<feature type="compositionally biased region" description="Basic and acidic residues" evidence="1">
    <location>
        <begin position="24"/>
        <end position="40"/>
    </location>
</feature>
<dbReference type="OrthoDB" id="7756796at2759"/>
<dbReference type="EMBL" id="LSSM01003087">
    <property type="protein sequence ID" value="OMJ19156.1"/>
    <property type="molecule type" value="Genomic_DNA"/>
</dbReference>
<evidence type="ECO:0000313" key="2">
    <source>
        <dbReference type="EMBL" id="OMJ19156.1"/>
    </source>
</evidence>
<comment type="caution">
    <text evidence="2">The sequence shown here is derived from an EMBL/GenBank/DDBJ whole genome shotgun (WGS) entry which is preliminary data.</text>
</comment>
<reference evidence="3" key="1">
    <citation type="submission" date="2017-01" db="EMBL/GenBank/DDBJ databases">
        <authorList>
            <person name="Wang Y."/>
            <person name="White M."/>
            <person name="Kvist S."/>
            <person name="Moncalvo J.-M."/>
        </authorList>
    </citation>
    <scope>NUCLEOTIDE SEQUENCE [LARGE SCALE GENOMIC DNA]</scope>
    <source>
        <strain evidence="3">ID-206-W2</strain>
    </source>
</reference>
<organism evidence="2 3">
    <name type="scientific">Smittium culicis</name>
    <dbReference type="NCBI Taxonomy" id="133412"/>
    <lineage>
        <taxon>Eukaryota</taxon>
        <taxon>Fungi</taxon>
        <taxon>Fungi incertae sedis</taxon>
        <taxon>Zoopagomycota</taxon>
        <taxon>Kickxellomycotina</taxon>
        <taxon>Harpellomycetes</taxon>
        <taxon>Harpellales</taxon>
        <taxon>Legeriomycetaceae</taxon>
        <taxon>Smittium</taxon>
    </lineage>
</organism>
<name>A0A1R1XX73_9FUNG</name>
<evidence type="ECO:0000313" key="3">
    <source>
        <dbReference type="Proteomes" id="UP000187429"/>
    </source>
</evidence>
<keyword evidence="3" id="KW-1185">Reference proteome</keyword>
<sequence>MESEASPKNGTVGVADADAPSDTQQDKNHSRGPPDSDGRSSRAPFQEGYRGGQRSRPRILQQPLCHPKEDRWTQTNLDLRKFNLHVSSGRYAIRTPAEFIQASRAGVQNQGIEIFEHAETGYHAFRNANQHAGNDAESSQFQGQGPAPGDLQVIDYRPNFIQELG</sequence>
<dbReference type="AlphaFoldDB" id="A0A1R1XX73"/>
<accession>A0A1R1XX73</accession>
<gene>
    <name evidence="2" type="ORF">AYI69_g6742</name>
</gene>
<protein>
    <submittedName>
        <fullName evidence="2">Uncharacterized protein</fullName>
    </submittedName>
</protein>
<proteinExistence type="predicted"/>